<evidence type="ECO:0000313" key="1">
    <source>
        <dbReference type="EMBL" id="MFD1323881.1"/>
    </source>
</evidence>
<dbReference type="EMBL" id="JBHTMP010000038">
    <property type="protein sequence ID" value="MFD1323881.1"/>
    <property type="molecule type" value="Genomic_DNA"/>
</dbReference>
<organism evidence="1 2">
    <name type="scientific">Micromonospora sonneratiae</name>
    <dbReference type="NCBI Taxonomy" id="1184706"/>
    <lineage>
        <taxon>Bacteria</taxon>
        <taxon>Bacillati</taxon>
        <taxon>Actinomycetota</taxon>
        <taxon>Actinomycetes</taxon>
        <taxon>Micromonosporales</taxon>
        <taxon>Micromonosporaceae</taxon>
        <taxon>Micromonospora</taxon>
    </lineage>
</organism>
<evidence type="ECO:0008006" key="3">
    <source>
        <dbReference type="Google" id="ProtNLM"/>
    </source>
</evidence>
<evidence type="ECO:0000313" key="2">
    <source>
        <dbReference type="Proteomes" id="UP001597260"/>
    </source>
</evidence>
<dbReference type="Gene3D" id="2.60.120.10">
    <property type="entry name" value="Jelly Rolls"/>
    <property type="match status" value="1"/>
</dbReference>
<dbReference type="RefSeq" id="WP_377573580.1">
    <property type="nucleotide sequence ID" value="NZ_JBHTMP010000038.1"/>
</dbReference>
<accession>A0ABW3YHK5</accession>
<comment type="caution">
    <text evidence="1">The sequence shown here is derived from an EMBL/GenBank/DDBJ whole genome shotgun (WGS) entry which is preliminary data.</text>
</comment>
<reference evidence="2" key="1">
    <citation type="journal article" date="2019" name="Int. J. Syst. Evol. Microbiol.">
        <title>The Global Catalogue of Microorganisms (GCM) 10K type strain sequencing project: providing services to taxonomists for standard genome sequencing and annotation.</title>
        <authorList>
            <consortium name="The Broad Institute Genomics Platform"/>
            <consortium name="The Broad Institute Genome Sequencing Center for Infectious Disease"/>
            <person name="Wu L."/>
            <person name="Ma J."/>
        </authorList>
    </citation>
    <scope>NUCLEOTIDE SEQUENCE [LARGE SCALE GENOMIC DNA]</scope>
    <source>
        <strain evidence="2">JCM 31037</strain>
    </source>
</reference>
<dbReference type="InterPro" id="IPR014710">
    <property type="entry name" value="RmlC-like_jellyroll"/>
</dbReference>
<protein>
    <recommendedName>
        <fullName evidence="3">Cupin domain-containing protein</fullName>
    </recommendedName>
</protein>
<name>A0ABW3YHK5_9ACTN</name>
<keyword evidence="2" id="KW-1185">Reference proteome</keyword>
<proteinExistence type="predicted"/>
<dbReference type="SUPFAM" id="SSF51182">
    <property type="entry name" value="RmlC-like cupins"/>
    <property type="match status" value="1"/>
</dbReference>
<sequence length="393" mass="42535">MNGRPWDRFADRCWGVAPAVVPMPSPLTVEDAYRLTAEASAPFRAGTRFRVLPDVRFDTGAGRIRAPGKLLPGPDDSGPDGYRRRLGAELAGPGWLLTVEQPLFLDFASWARVRDGVDGLWRRVGFPVVPVGAELVFGAGVTRNTGLARDAQHAVLAWVLRGRLRVRFDGTAAIQAGTGELAYWPAGLRYTETFDDDCLALLLRIPGDARLPVDAVQRTVVEFAGTGLAADQEVPYLSVPPGLGGAVPAVDPLARAATAVRELSTDPELTRTLRVRWAARVSAAGLEPVPPPREPVRLDARHRVRGTAEVVRMRDGRSGWIWAVHGHAFAVRGGAWSLLRRLRAGDAIRVGDLCGTTADGRPDPGALALLTTLHRLRGIEVLAGPDRPREEEW</sequence>
<gene>
    <name evidence="1" type="ORF">ACFQ4H_22590</name>
</gene>
<dbReference type="InterPro" id="IPR011051">
    <property type="entry name" value="RmlC_Cupin_sf"/>
</dbReference>
<dbReference type="Proteomes" id="UP001597260">
    <property type="component" value="Unassembled WGS sequence"/>
</dbReference>